<organism evidence="6 7">
    <name type="scientific">Pseudomonas chlororaphis</name>
    <dbReference type="NCBI Taxonomy" id="587753"/>
    <lineage>
        <taxon>Bacteria</taxon>
        <taxon>Pseudomonadati</taxon>
        <taxon>Pseudomonadota</taxon>
        <taxon>Gammaproteobacteria</taxon>
        <taxon>Pseudomonadales</taxon>
        <taxon>Pseudomonadaceae</taxon>
        <taxon>Pseudomonas</taxon>
    </lineage>
</organism>
<dbReference type="Gene3D" id="2.60.40.3310">
    <property type="match status" value="1"/>
</dbReference>
<accession>A0AB34C327</accession>
<comment type="caution">
    <text evidence="6">The sequence shown here is derived from an EMBL/GenBank/DDBJ whole genome shotgun (WGS) entry which is preliminary data.</text>
</comment>
<feature type="domain" description="Fimbrial-type adhesion" evidence="5">
    <location>
        <begin position="202"/>
        <end position="337"/>
    </location>
</feature>
<dbReference type="InterPro" id="IPR000259">
    <property type="entry name" value="Adhesion_dom_fimbrial"/>
</dbReference>
<gene>
    <name evidence="6" type="ORF">F2A38_17200</name>
</gene>
<dbReference type="AlphaFoldDB" id="A0AB34C327"/>
<dbReference type="InterPro" id="IPR050263">
    <property type="entry name" value="Bact_Fimbrial_Adh_Pro"/>
</dbReference>
<name>A0AB34C327_9PSED</name>
<evidence type="ECO:0000256" key="2">
    <source>
        <dbReference type="ARBA" id="ARBA00006671"/>
    </source>
</evidence>
<keyword evidence="3" id="KW-0732">Signal</keyword>
<protein>
    <submittedName>
        <fullName evidence="6">Type 1 fimbrial protein</fullName>
    </submittedName>
</protein>
<dbReference type="InterPro" id="IPR036937">
    <property type="entry name" value="Adhesion_dom_fimbrial_sf"/>
</dbReference>
<dbReference type="SUPFAM" id="SSF49401">
    <property type="entry name" value="Bacterial adhesins"/>
    <property type="match status" value="1"/>
</dbReference>
<dbReference type="Gene3D" id="2.60.40.1090">
    <property type="entry name" value="Fimbrial-type adhesion domain"/>
    <property type="match status" value="1"/>
</dbReference>
<comment type="similarity">
    <text evidence="2">Belongs to the fimbrial protein family.</text>
</comment>
<proteinExistence type="inferred from homology"/>
<dbReference type="PANTHER" id="PTHR33420">
    <property type="entry name" value="FIMBRIAL SUBUNIT ELFA-RELATED"/>
    <property type="match status" value="1"/>
</dbReference>
<evidence type="ECO:0000313" key="7">
    <source>
        <dbReference type="Proteomes" id="UP000323924"/>
    </source>
</evidence>
<evidence type="ECO:0000259" key="5">
    <source>
        <dbReference type="Pfam" id="PF00419"/>
    </source>
</evidence>
<dbReference type="InterPro" id="IPR008966">
    <property type="entry name" value="Adhesion_dom_sf"/>
</dbReference>
<sequence>MFRIRGLSAWTVGLAAGSVFSPYSVAALSDVCLPLGSAVISVPFSSSLVVQRDVPVGGVLASVEVKTPIRCNNRFFPTGRYAQYFKSSSNAAVGVSRGALRTSNSGIGLRWTLSSPLGNYSFSSTDLNSTSPMTGVAFPYLGGDKYYTLQHTFELIKLGDVAGGSFRFPDFSVMSSPESVLGGLYEKKLNTFTFPLVNVAVSSCFVMENSILVKMGRVDANSFRGPGSMTQEKNFSIDLRCDAGARVNLTLDNTHQVGGYPGTIRLASSAQSATGVGIQVLNASTANHTPMLLGQPQMMGLASGGINSLKLAARYIQVANQVSSGKADGTLTFVLSYL</sequence>
<dbReference type="Pfam" id="PF00419">
    <property type="entry name" value="Fimbrial"/>
    <property type="match status" value="1"/>
</dbReference>
<evidence type="ECO:0000256" key="3">
    <source>
        <dbReference type="ARBA" id="ARBA00022729"/>
    </source>
</evidence>
<dbReference type="Proteomes" id="UP000323924">
    <property type="component" value="Unassembled WGS sequence"/>
</dbReference>
<reference evidence="6 7" key="1">
    <citation type="submission" date="2019-09" db="EMBL/GenBank/DDBJ databases">
        <authorList>
            <person name="Vacheron J."/>
            <person name="Dubost A."/>
            <person name="Prigent-Combaret C."/>
            <person name="Muller D."/>
        </authorList>
    </citation>
    <scope>NUCLEOTIDE SEQUENCE [LARGE SCALE GENOMIC DNA]</scope>
    <source>
        <strain evidence="6 7">JV497</strain>
    </source>
</reference>
<keyword evidence="4" id="KW-0281">Fimbrium</keyword>
<comment type="subcellular location">
    <subcellularLocation>
        <location evidence="1">Fimbrium</location>
    </subcellularLocation>
</comment>
<dbReference type="PANTHER" id="PTHR33420:SF12">
    <property type="entry name" value="FIMBRIN-LIKE PROTEIN FIMI-RELATED"/>
    <property type="match status" value="1"/>
</dbReference>
<evidence type="ECO:0000313" key="6">
    <source>
        <dbReference type="EMBL" id="KAA5841219.1"/>
    </source>
</evidence>
<dbReference type="RefSeq" id="WP_150051869.1">
    <property type="nucleotide sequence ID" value="NZ_VWPC01000014.1"/>
</dbReference>
<evidence type="ECO:0000256" key="1">
    <source>
        <dbReference type="ARBA" id="ARBA00004561"/>
    </source>
</evidence>
<dbReference type="GO" id="GO:0009289">
    <property type="term" value="C:pilus"/>
    <property type="evidence" value="ECO:0007669"/>
    <property type="project" value="UniProtKB-SubCell"/>
</dbReference>
<evidence type="ECO:0000256" key="4">
    <source>
        <dbReference type="ARBA" id="ARBA00023263"/>
    </source>
</evidence>
<dbReference type="EMBL" id="VWPC01000014">
    <property type="protein sequence ID" value="KAA5841219.1"/>
    <property type="molecule type" value="Genomic_DNA"/>
</dbReference>
<dbReference type="GO" id="GO:0043709">
    <property type="term" value="P:cell adhesion involved in single-species biofilm formation"/>
    <property type="evidence" value="ECO:0007669"/>
    <property type="project" value="TreeGrafter"/>
</dbReference>